<protein>
    <submittedName>
        <fullName evidence="3">Uncharacterized protein</fullName>
    </submittedName>
</protein>
<dbReference type="AlphaFoldDB" id="A0A679IUU9"/>
<accession>A0A679IUU9</accession>
<evidence type="ECO:0000256" key="2">
    <source>
        <dbReference type="SAM" id="SignalP"/>
    </source>
</evidence>
<feature type="region of interest" description="Disordered" evidence="1">
    <location>
        <begin position="25"/>
        <end position="97"/>
    </location>
</feature>
<sequence length="97" mass="9159">MTAIKISTAAAALVVALSGAAFAQTGMPESHGTNAAGSKSGVVGKGDSMEAGPATTGTATVPGARTAPGNAMPSTPGMTTNDPSAAPRPVSPAPAVR</sequence>
<evidence type="ECO:0000313" key="3">
    <source>
        <dbReference type="EMBL" id="CAA2104341.1"/>
    </source>
</evidence>
<reference evidence="3" key="1">
    <citation type="submission" date="2019-12" db="EMBL/GenBank/DDBJ databases">
        <authorList>
            <person name="Cremers G."/>
        </authorList>
    </citation>
    <scope>NUCLEOTIDE SEQUENCE</scope>
    <source>
        <strain evidence="3">Mbul1</strain>
    </source>
</reference>
<keyword evidence="2" id="KW-0732">Signal</keyword>
<feature type="compositionally biased region" description="Low complexity" evidence="1">
    <location>
        <begin position="83"/>
        <end position="97"/>
    </location>
</feature>
<organism evidence="3">
    <name type="scientific">Methylobacterium bullatum</name>
    <dbReference type="NCBI Taxonomy" id="570505"/>
    <lineage>
        <taxon>Bacteria</taxon>
        <taxon>Pseudomonadati</taxon>
        <taxon>Pseudomonadota</taxon>
        <taxon>Alphaproteobacteria</taxon>
        <taxon>Hyphomicrobiales</taxon>
        <taxon>Methylobacteriaceae</taxon>
        <taxon>Methylobacterium</taxon>
    </lineage>
</organism>
<dbReference type="EMBL" id="LR743504">
    <property type="protein sequence ID" value="CAA2104341.1"/>
    <property type="molecule type" value="Genomic_DNA"/>
</dbReference>
<feature type="compositionally biased region" description="Polar residues" evidence="1">
    <location>
        <begin position="72"/>
        <end position="82"/>
    </location>
</feature>
<feature type="signal peptide" evidence="2">
    <location>
        <begin position="1"/>
        <end position="23"/>
    </location>
</feature>
<proteinExistence type="predicted"/>
<feature type="compositionally biased region" description="Low complexity" evidence="1">
    <location>
        <begin position="35"/>
        <end position="69"/>
    </location>
</feature>
<feature type="chain" id="PRO_5025354642" evidence="2">
    <location>
        <begin position="24"/>
        <end position="97"/>
    </location>
</feature>
<evidence type="ECO:0000256" key="1">
    <source>
        <dbReference type="SAM" id="MobiDB-lite"/>
    </source>
</evidence>
<name>A0A679IUU9_9HYPH</name>
<gene>
    <name evidence="3" type="ORF">MBUL_02658</name>
</gene>